<evidence type="ECO:0000256" key="1">
    <source>
        <dbReference type="ARBA" id="ARBA00004651"/>
    </source>
</evidence>
<evidence type="ECO:0000256" key="8">
    <source>
        <dbReference type="ARBA" id="ARBA00029447"/>
    </source>
</evidence>
<sequence length="498" mass="54434">MPHSSFSLENHYRKADRIMFGVLWLMFAYSLALAAWHDTWGQALLIGGGTLAAMHGLNPLIGGRRLMRCCMGIAFMAFAALQINQSGGIIEMHFGIFVLLAILVFYRDWLPIVVAASFIAVHHLAFFALQQGGSGLWVAPQGTWPIIFLHAFYVVLESSILVYLAIQSHAEARGAMGLLASVSRLTESDVVDLSYRSPVSGAMNSRLNRFLARLDELVAVVLRDALGLNELAQQLASTTQTLRDGARRQLGETAHMSGAMRQMGSTIEGVAANADEAAQTALRINQEARDGSELMRESLEEIGRLASQIDDSDRQVQDLDAQAQQIGRVVEVIRGIAEQTNLLALNAAIEAARAGEQGRGFAVVADEVRNLAQKTALSTREIQEVIGRLQSGSRAAAQAMSSSRENVEQCVSRSRRTSELLLRMTEGIASISQMNQLIATATQEQSSVSEEVILHLQDVQGVAEHNDSDAQALEREGSRLQELSGRLQRLTERFQVTR</sequence>
<protein>
    <submittedName>
        <fullName evidence="12">Chemotaxis protein</fullName>
    </submittedName>
</protein>
<dbReference type="SMART" id="SM00283">
    <property type="entry name" value="MA"/>
    <property type="match status" value="1"/>
</dbReference>
<keyword evidence="5 10" id="KW-1133">Transmembrane helix</keyword>
<feature type="transmembrane region" description="Helical" evidence="10">
    <location>
        <begin position="144"/>
        <end position="166"/>
    </location>
</feature>
<name>A0A1A9KH63_9PSED</name>
<dbReference type="SUPFAM" id="SSF58104">
    <property type="entry name" value="Methyl-accepting chemotaxis protein (MCP) signaling domain"/>
    <property type="match status" value="1"/>
</dbReference>
<dbReference type="FunFam" id="1.10.287.950:FF:000001">
    <property type="entry name" value="Methyl-accepting chemotaxis sensory transducer"/>
    <property type="match status" value="1"/>
</dbReference>
<feature type="transmembrane region" description="Helical" evidence="10">
    <location>
        <begin position="89"/>
        <end position="106"/>
    </location>
</feature>
<dbReference type="GO" id="GO:0005886">
    <property type="term" value="C:plasma membrane"/>
    <property type="evidence" value="ECO:0007669"/>
    <property type="project" value="UniProtKB-SubCell"/>
</dbReference>
<organism evidence="12 13">
    <name type="scientific">Pseudomonas citronellolis</name>
    <dbReference type="NCBI Taxonomy" id="53408"/>
    <lineage>
        <taxon>Bacteria</taxon>
        <taxon>Pseudomonadati</taxon>
        <taxon>Pseudomonadota</taxon>
        <taxon>Gammaproteobacteria</taxon>
        <taxon>Pseudomonadales</taxon>
        <taxon>Pseudomonadaceae</taxon>
        <taxon>Pseudomonas</taxon>
    </lineage>
</organism>
<evidence type="ECO:0000256" key="3">
    <source>
        <dbReference type="ARBA" id="ARBA00022481"/>
    </source>
</evidence>
<keyword evidence="3" id="KW-0488">Methylation</keyword>
<evidence type="ECO:0000256" key="6">
    <source>
        <dbReference type="ARBA" id="ARBA00023136"/>
    </source>
</evidence>
<feature type="transmembrane region" description="Helical" evidence="10">
    <location>
        <begin position="18"/>
        <end position="37"/>
    </location>
</feature>
<keyword evidence="6 10" id="KW-0472">Membrane</keyword>
<evidence type="ECO:0000256" key="9">
    <source>
        <dbReference type="PROSITE-ProRule" id="PRU00284"/>
    </source>
</evidence>
<dbReference type="RefSeq" id="WP_064584134.1">
    <property type="nucleotide sequence ID" value="NZ_CP015878.1"/>
</dbReference>
<dbReference type="Gene3D" id="1.10.287.950">
    <property type="entry name" value="Methyl-accepting chemotaxis protein"/>
    <property type="match status" value="1"/>
</dbReference>
<dbReference type="InterPro" id="IPR004089">
    <property type="entry name" value="MCPsignal_dom"/>
</dbReference>
<dbReference type="GO" id="GO:0006935">
    <property type="term" value="P:chemotaxis"/>
    <property type="evidence" value="ECO:0007669"/>
    <property type="project" value="UniProtKB-ARBA"/>
</dbReference>
<dbReference type="EMBL" id="CP015878">
    <property type="protein sequence ID" value="ANI16927.1"/>
    <property type="molecule type" value="Genomic_DNA"/>
</dbReference>
<reference evidence="12 13" key="1">
    <citation type="submission" date="2016-05" db="EMBL/GenBank/DDBJ databases">
        <title>Genome Sequence of Pseudomonas citronellolis Strain SJTE-3, an Estrogens and Persistent Organic Pollutants degradation strain.</title>
        <authorList>
            <person name="Liang R."/>
        </authorList>
    </citation>
    <scope>NUCLEOTIDE SEQUENCE [LARGE SCALE GENOMIC DNA]</scope>
    <source>
        <strain evidence="12 13">SJTE-3</strain>
    </source>
</reference>
<dbReference type="PANTHER" id="PTHR32089">
    <property type="entry name" value="METHYL-ACCEPTING CHEMOTAXIS PROTEIN MCPB"/>
    <property type="match status" value="1"/>
</dbReference>
<dbReference type="CDD" id="cd11386">
    <property type="entry name" value="MCP_signal"/>
    <property type="match status" value="1"/>
</dbReference>
<dbReference type="GO" id="GO:0007165">
    <property type="term" value="P:signal transduction"/>
    <property type="evidence" value="ECO:0007669"/>
    <property type="project" value="UniProtKB-KW"/>
</dbReference>
<feature type="transmembrane region" description="Helical" evidence="10">
    <location>
        <begin position="43"/>
        <end position="61"/>
    </location>
</feature>
<evidence type="ECO:0000259" key="11">
    <source>
        <dbReference type="PROSITE" id="PS50111"/>
    </source>
</evidence>
<dbReference type="Pfam" id="PF00015">
    <property type="entry name" value="MCPsignal"/>
    <property type="match status" value="1"/>
</dbReference>
<keyword evidence="2" id="KW-1003">Cell membrane</keyword>
<dbReference type="PROSITE" id="PS50111">
    <property type="entry name" value="CHEMOTAXIS_TRANSDUC_2"/>
    <property type="match status" value="1"/>
</dbReference>
<comment type="similarity">
    <text evidence="8">Belongs to the methyl-accepting chemotaxis (MCP) protein family.</text>
</comment>
<evidence type="ECO:0000256" key="10">
    <source>
        <dbReference type="SAM" id="Phobius"/>
    </source>
</evidence>
<comment type="subcellular location">
    <subcellularLocation>
        <location evidence="1">Cell membrane</location>
        <topology evidence="1">Multi-pass membrane protein</topology>
    </subcellularLocation>
</comment>
<evidence type="ECO:0000256" key="2">
    <source>
        <dbReference type="ARBA" id="ARBA00022475"/>
    </source>
</evidence>
<gene>
    <name evidence="12" type="ORF">A9C11_24425</name>
</gene>
<accession>A0A1A9KH63</accession>
<dbReference type="AlphaFoldDB" id="A0A1A9KH63"/>
<feature type="domain" description="Methyl-accepting transducer" evidence="11">
    <location>
        <begin position="224"/>
        <end position="460"/>
    </location>
</feature>
<proteinExistence type="inferred from homology"/>
<evidence type="ECO:0000256" key="7">
    <source>
        <dbReference type="ARBA" id="ARBA00023224"/>
    </source>
</evidence>
<evidence type="ECO:0000313" key="12">
    <source>
        <dbReference type="EMBL" id="ANI16927.1"/>
    </source>
</evidence>
<dbReference type="Proteomes" id="UP000077748">
    <property type="component" value="Chromosome"/>
</dbReference>
<keyword evidence="4 10" id="KW-0812">Transmembrane</keyword>
<keyword evidence="7 9" id="KW-0807">Transducer</keyword>
<evidence type="ECO:0000256" key="4">
    <source>
        <dbReference type="ARBA" id="ARBA00022692"/>
    </source>
</evidence>
<evidence type="ECO:0000313" key="13">
    <source>
        <dbReference type="Proteomes" id="UP000077748"/>
    </source>
</evidence>
<dbReference type="PANTHER" id="PTHR32089:SF52">
    <property type="entry name" value="CHEMOTAXIS SIGNAL TRANSDUCTION SYSTEM METHYL ACCEPTING SENSORY TRANSDUCER WITH PAS SENSORY DOMAIN"/>
    <property type="match status" value="1"/>
</dbReference>
<evidence type="ECO:0000256" key="5">
    <source>
        <dbReference type="ARBA" id="ARBA00022989"/>
    </source>
</evidence>
<feature type="transmembrane region" description="Helical" evidence="10">
    <location>
        <begin position="113"/>
        <end position="132"/>
    </location>
</feature>